<dbReference type="InterPro" id="IPR038005">
    <property type="entry name" value="RX-like_CC"/>
</dbReference>
<dbReference type="SUPFAM" id="SSF52047">
    <property type="entry name" value="RNI-like"/>
    <property type="match status" value="1"/>
</dbReference>
<sequence>MTTARNFVQNELATICGVESHTVKLCSNLNSIHAVLQDAEEKQITERAVKLWLQKLSDAAYVLDDILDECSIESNRLVLKAHVMCFACFHPRIILFRRDIGRRMKEITKRFHEIDEERRKFELRAGVAEREQEDDQWRQTSSVRTEQHFLVGLDGESKFNMGAFKKVESLRTFIEFDSFVLFNSHGLPPFNSLRALSMSSMQLSALKSLTHLRYLNICNSLIITLPECISMLRKLQVLKLYSCFYLRSLPKHLTCLQDLRHLSIQRCPSLVSMPSKIGTLKCLKTLSTFIVDSKAGSSIAELRDLNLGGKLHIKGLENVLSESDARAANLISVEHINDDSYEGFEEKAFKSLKKLMLHGLPNFISMLKDEGAEMLPNLLEVSISSVPKFKLPCLPSVKNLEIQDMASFPVEIVHNLDHVETLCVEYFPKLKALPDVLCSLSLLQTLEIGYCDELEFFSENVLQGLNSLRALSIHRYKKLKSLSEGVRHLTYLQCLDIAYCPELVAVPSSVNVLTTLHHVTIIGGDHNRVLPKGLQGIPSLQTLSLYNVDSLPEWLGDMTSLQELRISYCPELKSLPSSFGQLTNLHKLLIEKSPMLEKRCKRITGEDWQHIAHISELKLVSGHRRTFCEKIRFNWNSRKILFHNLMNGDQCLYLDDEFDMIADDPKFN</sequence>
<evidence type="ECO:0000259" key="4">
    <source>
        <dbReference type="Pfam" id="PF18052"/>
    </source>
</evidence>
<protein>
    <submittedName>
        <fullName evidence="6">Uncharacterized protein</fullName>
    </submittedName>
</protein>
<evidence type="ECO:0000259" key="5">
    <source>
        <dbReference type="Pfam" id="PF23598"/>
    </source>
</evidence>
<evidence type="ECO:0000256" key="3">
    <source>
        <dbReference type="ARBA" id="ARBA00022821"/>
    </source>
</evidence>
<feature type="domain" description="Disease resistance R13L4/SHOC-2-like LRR" evidence="5">
    <location>
        <begin position="186"/>
        <end position="383"/>
    </location>
</feature>
<dbReference type="STRING" id="3818.A0A444Z6S9"/>
<dbReference type="AlphaFoldDB" id="A0A444Z6S9"/>
<keyword evidence="2" id="KW-0547">Nucleotide-binding</keyword>
<dbReference type="CDD" id="cd14798">
    <property type="entry name" value="RX-CC_like"/>
    <property type="match status" value="1"/>
</dbReference>
<dbReference type="GO" id="GO:0000166">
    <property type="term" value="F:nucleotide binding"/>
    <property type="evidence" value="ECO:0007669"/>
    <property type="project" value="UniProtKB-KW"/>
</dbReference>
<dbReference type="InterPro" id="IPR032675">
    <property type="entry name" value="LRR_dom_sf"/>
</dbReference>
<dbReference type="Gene3D" id="1.20.5.4130">
    <property type="match status" value="1"/>
</dbReference>
<evidence type="ECO:0000313" key="7">
    <source>
        <dbReference type="Proteomes" id="UP000289738"/>
    </source>
</evidence>
<accession>A0A444Z6S9</accession>
<reference evidence="6 7" key="1">
    <citation type="submission" date="2019-01" db="EMBL/GenBank/DDBJ databases">
        <title>Sequencing of cultivated peanut Arachis hypogaea provides insights into genome evolution and oil improvement.</title>
        <authorList>
            <person name="Chen X."/>
        </authorList>
    </citation>
    <scope>NUCLEOTIDE SEQUENCE [LARGE SCALE GENOMIC DNA]</scope>
    <source>
        <strain evidence="7">cv. Fuhuasheng</strain>
        <tissue evidence="6">Leaves</tissue>
    </source>
</reference>
<organism evidence="6 7">
    <name type="scientific">Arachis hypogaea</name>
    <name type="common">Peanut</name>
    <dbReference type="NCBI Taxonomy" id="3818"/>
    <lineage>
        <taxon>Eukaryota</taxon>
        <taxon>Viridiplantae</taxon>
        <taxon>Streptophyta</taxon>
        <taxon>Embryophyta</taxon>
        <taxon>Tracheophyta</taxon>
        <taxon>Spermatophyta</taxon>
        <taxon>Magnoliopsida</taxon>
        <taxon>eudicotyledons</taxon>
        <taxon>Gunneridae</taxon>
        <taxon>Pentapetalae</taxon>
        <taxon>rosids</taxon>
        <taxon>fabids</taxon>
        <taxon>Fabales</taxon>
        <taxon>Fabaceae</taxon>
        <taxon>Papilionoideae</taxon>
        <taxon>50 kb inversion clade</taxon>
        <taxon>dalbergioids sensu lato</taxon>
        <taxon>Dalbergieae</taxon>
        <taxon>Pterocarpus clade</taxon>
        <taxon>Arachis</taxon>
    </lineage>
</organism>
<dbReference type="PANTHER" id="PTHR47186">
    <property type="entry name" value="LEUCINE-RICH REPEAT-CONTAINING PROTEIN 57"/>
    <property type="match status" value="1"/>
</dbReference>
<dbReference type="InterPro" id="IPR055414">
    <property type="entry name" value="LRR_R13L4/SHOC2-like"/>
</dbReference>
<dbReference type="InterPro" id="IPR041118">
    <property type="entry name" value="Rx_N"/>
</dbReference>
<evidence type="ECO:0000256" key="1">
    <source>
        <dbReference type="ARBA" id="ARBA00022737"/>
    </source>
</evidence>
<evidence type="ECO:0000256" key="2">
    <source>
        <dbReference type="ARBA" id="ARBA00022741"/>
    </source>
</evidence>
<dbReference type="EMBL" id="SDMP01000015">
    <property type="protein sequence ID" value="RYR09867.1"/>
    <property type="molecule type" value="Genomic_DNA"/>
</dbReference>
<comment type="caution">
    <text evidence="6">The sequence shown here is derived from an EMBL/GenBank/DDBJ whole genome shotgun (WGS) entry which is preliminary data.</text>
</comment>
<dbReference type="Proteomes" id="UP000289738">
    <property type="component" value="Chromosome B05"/>
</dbReference>
<dbReference type="Pfam" id="PF18052">
    <property type="entry name" value="Rx_N"/>
    <property type="match status" value="1"/>
</dbReference>
<evidence type="ECO:0000313" key="6">
    <source>
        <dbReference type="EMBL" id="RYR09867.1"/>
    </source>
</evidence>
<dbReference type="GO" id="GO:0006952">
    <property type="term" value="P:defense response"/>
    <property type="evidence" value="ECO:0007669"/>
    <property type="project" value="UniProtKB-KW"/>
</dbReference>
<proteinExistence type="predicted"/>
<feature type="domain" description="Disease resistance R13L4/SHOC-2-like LRR" evidence="5">
    <location>
        <begin position="437"/>
        <end position="620"/>
    </location>
</feature>
<dbReference type="Pfam" id="PF23598">
    <property type="entry name" value="LRR_14"/>
    <property type="match status" value="2"/>
</dbReference>
<dbReference type="PANTHER" id="PTHR47186:SF18">
    <property type="entry name" value="RX N-TERMINAL DOMAIN-CONTAINING PROTEIN"/>
    <property type="match status" value="1"/>
</dbReference>
<gene>
    <name evidence="6" type="ORF">Ahy_B05g078292</name>
</gene>
<dbReference type="SUPFAM" id="SSF52058">
    <property type="entry name" value="L domain-like"/>
    <property type="match status" value="1"/>
</dbReference>
<keyword evidence="7" id="KW-1185">Reference proteome</keyword>
<dbReference type="Gene3D" id="3.80.10.10">
    <property type="entry name" value="Ribonuclease Inhibitor"/>
    <property type="match status" value="3"/>
</dbReference>
<keyword evidence="3" id="KW-0611">Plant defense</keyword>
<keyword evidence="1" id="KW-0677">Repeat</keyword>
<feature type="domain" description="Disease resistance N-terminal" evidence="4">
    <location>
        <begin position="5"/>
        <end position="77"/>
    </location>
</feature>
<name>A0A444Z6S9_ARAHY</name>